<reference evidence="5 6" key="1">
    <citation type="journal article" date="2014" name="PLoS Genet.">
        <title>Phylogenetically driven sequencing of extremely halophilic archaea reveals strategies for static and dynamic osmo-response.</title>
        <authorList>
            <person name="Becker E.A."/>
            <person name="Seitzer P.M."/>
            <person name="Tritt A."/>
            <person name="Larsen D."/>
            <person name="Krusor M."/>
            <person name="Yao A.I."/>
            <person name="Wu D."/>
            <person name="Madern D."/>
            <person name="Eisen J.A."/>
            <person name="Darling A.E."/>
            <person name="Facciotti M.T."/>
        </authorList>
    </citation>
    <scope>NUCLEOTIDE SEQUENCE [LARGE SCALE GENOMIC DNA]</scope>
    <source>
        <strain evidence="5 6">ATCC 35960</strain>
    </source>
</reference>
<feature type="domain" description="Mannose-1-phosphate guanyltransferase C-terminal" evidence="4">
    <location>
        <begin position="110"/>
        <end position="221"/>
    </location>
</feature>
<comment type="similarity">
    <text evidence="1">Belongs to the transferase hexapeptide repeat family.</text>
</comment>
<evidence type="ECO:0000256" key="2">
    <source>
        <dbReference type="ARBA" id="ARBA00013414"/>
    </source>
</evidence>
<feature type="domain" description="Nucleotidyl transferase" evidence="3">
    <location>
        <begin position="4"/>
        <end position="88"/>
    </location>
</feature>
<protein>
    <recommendedName>
        <fullName evidence="2">Bifunctional protein GlmU</fullName>
    </recommendedName>
</protein>
<proteinExistence type="inferred from homology"/>
<dbReference type="Pfam" id="PF25087">
    <property type="entry name" value="GMPPB_C"/>
    <property type="match status" value="1"/>
</dbReference>
<dbReference type="SUPFAM" id="SSF53448">
    <property type="entry name" value="Nucleotide-diphospho-sugar transferases"/>
    <property type="match status" value="1"/>
</dbReference>
<evidence type="ECO:0000313" key="6">
    <source>
        <dbReference type="Proteomes" id="UP000011553"/>
    </source>
</evidence>
<name>M0JJW4_9EURY</name>
<dbReference type="Pfam" id="PF00483">
    <property type="entry name" value="NTP_transferase"/>
    <property type="match status" value="1"/>
</dbReference>
<dbReference type="Proteomes" id="UP000011553">
    <property type="component" value="Unassembled WGS sequence"/>
</dbReference>
<dbReference type="InterPro" id="IPR005835">
    <property type="entry name" value="NTP_transferase_dom"/>
</dbReference>
<dbReference type="AlphaFoldDB" id="M0JJW4"/>
<dbReference type="Gene3D" id="3.90.550.10">
    <property type="entry name" value="Spore Coat Polysaccharide Biosynthesis Protein SpsA, Chain A"/>
    <property type="match status" value="1"/>
</dbReference>
<evidence type="ECO:0000259" key="3">
    <source>
        <dbReference type="Pfam" id="PF00483"/>
    </source>
</evidence>
<gene>
    <name evidence="5" type="ORF">C438_00495</name>
</gene>
<dbReference type="InterPro" id="IPR029044">
    <property type="entry name" value="Nucleotide-diphossugar_trans"/>
</dbReference>
<keyword evidence="6" id="KW-1185">Reference proteome</keyword>
<dbReference type="InterPro" id="IPR056729">
    <property type="entry name" value="GMPPB_C"/>
</dbReference>
<keyword evidence="5" id="KW-0808">Transferase</keyword>
<dbReference type="InterPro" id="IPR011004">
    <property type="entry name" value="Trimer_LpxA-like_sf"/>
</dbReference>
<evidence type="ECO:0000256" key="1">
    <source>
        <dbReference type="ARBA" id="ARBA00007274"/>
    </source>
</evidence>
<dbReference type="GO" id="GO:0016740">
    <property type="term" value="F:transferase activity"/>
    <property type="evidence" value="ECO:0007669"/>
    <property type="project" value="UniProtKB-KW"/>
</dbReference>
<dbReference type="PANTHER" id="PTHR22572">
    <property type="entry name" value="SUGAR-1-PHOSPHATE GUANYL TRANSFERASE"/>
    <property type="match status" value="1"/>
</dbReference>
<dbReference type="SUPFAM" id="SSF51161">
    <property type="entry name" value="Trimeric LpxA-like enzymes"/>
    <property type="match status" value="1"/>
</dbReference>
<dbReference type="InterPro" id="IPR050486">
    <property type="entry name" value="Mannose-1P_guanyltransferase"/>
</dbReference>
<evidence type="ECO:0000259" key="4">
    <source>
        <dbReference type="Pfam" id="PF25087"/>
    </source>
</evidence>
<dbReference type="EMBL" id="AOLP01000001">
    <property type="protein sequence ID" value="EMA08274.1"/>
    <property type="molecule type" value="Genomic_DNA"/>
</dbReference>
<organism evidence="5 6">
    <name type="scientific">Haloferax denitrificans ATCC 35960</name>
    <dbReference type="NCBI Taxonomy" id="662478"/>
    <lineage>
        <taxon>Archaea</taxon>
        <taxon>Methanobacteriati</taxon>
        <taxon>Methanobacteriota</taxon>
        <taxon>Stenosarchaea group</taxon>
        <taxon>Halobacteria</taxon>
        <taxon>Halobacteriales</taxon>
        <taxon>Haloferacaceae</taxon>
        <taxon>Haloferax</taxon>
    </lineage>
</organism>
<sequence>MIEGNRVIDIKEKPKEHEIQSNLVNVGVYAFGPDIFAAIRRTNHYGELKLTDTLREFIDDHLLHAVHYDGMWLELSRPWDLLSVNSGILAQTDSVIADPAVVSKGATLGDPVVVGEHSRIQPGARIFRDVVIGDNVTIGANTVITNAIIFEDAVIEPGSVISDCIIGSGTTIGPLNSIEGGRTDVRVDDELYTDVKFGGLVGDNVETAGNVTIEPGTIIGNNVSVESGSTLTGRIPENAHVFRG</sequence>
<evidence type="ECO:0000313" key="5">
    <source>
        <dbReference type="EMBL" id="EMA08274.1"/>
    </source>
</evidence>
<accession>M0JJW4</accession>
<comment type="caution">
    <text evidence="5">The sequence shown here is derived from an EMBL/GenBank/DDBJ whole genome shotgun (WGS) entry which is preliminary data.</text>
</comment>
<dbReference type="Gene3D" id="2.160.10.10">
    <property type="entry name" value="Hexapeptide repeat proteins"/>
    <property type="match status" value="2"/>
</dbReference>